<comment type="caution">
    <text evidence="4">The sequence shown here is derived from an EMBL/GenBank/DDBJ whole genome shotgun (WGS) entry which is preliminary data.</text>
</comment>
<keyword evidence="1" id="KW-0808">Transferase</keyword>
<dbReference type="EMBL" id="JAYGHT010000228">
    <property type="protein sequence ID" value="MEA5523363.1"/>
    <property type="molecule type" value="Genomic_DNA"/>
</dbReference>
<evidence type="ECO:0000259" key="3">
    <source>
        <dbReference type="PROSITE" id="PS51186"/>
    </source>
</evidence>
<dbReference type="PROSITE" id="PS51186">
    <property type="entry name" value="GNAT"/>
    <property type="match status" value="1"/>
</dbReference>
<reference evidence="4 5" key="1">
    <citation type="submission" date="2023-12" db="EMBL/GenBank/DDBJ databases">
        <title>Baltic Sea Cyanobacteria.</title>
        <authorList>
            <person name="Delbaje E."/>
            <person name="Fewer D.P."/>
            <person name="Shishido T.K."/>
        </authorList>
    </citation>
    <scope>NUCLEOTIDE SEQUENCE [LARGE SCALE GENOMIC DNA]</scope>
    <source>
        <strain evidence="4 5">CCNP 1315</strain>
    </source>
</reference>
<dbReference type="Pfam" id="PF00583">
    <property type="entry name" value="Acetyltransf_1"/>
    <property type="match status" value="1"/>
</dbReference>
<dbReference type="InterPro" id="IPR051016">
    <property type="entry name" value="Diverse_Substrate_AcTransf"/>
</dbReference>
<name>A0ABU5UB63_9CYAN</name>
<organism evidence="4 5">
    <name type="scientific">Limnoraphis robusta CCNP1315</name>
    <dbReference type="NCBI Taxonomy" id="3110306"/>
    <lineage>
        <taxon>Bacteria</taxon>
        <taxon>Bacillati</taxon>
        <taxon>Cyanobacteriota</taxon>
        <taxon>Cyanophyceae</taxon>
        <taxon>Oscillatoriophycideae</taxon>
        <taxon>Oscillatoriales</taxon>
        <taxon>Sirenicapillariaceae</taxon>
        <taxon>Limnoraphis</taxon>
    </lineage>
</organism>
<evidence type="ECO:0000256" key="1">
    <source>
        <dbReference type="ARBA" id="ARBA00022679"/>
    </source>
</evidence>
<dbReference type="PANTHER" id="PTHR10545:SF29">
    <property type="entry name" value="GH14572P-RELATED"/>
    <property type="match status" value="1"/>
</dbReference>
<feature type="domain" description="N-acetyltransferase" evidence="3">
    <location>
        <begin position="2"/>
        <end position="158"/>
    </location>
</feature>
<keyword evidence="2" id="KW-0012">Acyltransferase</keyword>
<evidence type="ECO:0000313" key="5">
    <source>
        <dbReference type="Proteomes" id="UP001301728"/>
    </source>
</evidence>
<gene>
    <name evidence="4" type="ORF">VB854_30980</name>
</gene>
<dbReference type="Gene3D" id="3.40.630.30">
    <property type="match status" value="1"/>
</dbReference>
<sequence>MIETRPAKRGDVERIFSLIQELADFERLSHEFQGNVNDLEEHLFGTKPYLHAIVAELKSEVVGYALFFYNYSTFLTKPGIYLEDLYVLPHHRKKGIGKSLLSAVAQRGKEIGAGRFEWSVLDWNEQAIRFYKSMGAKILPDWRICRLSGDDLDNFWIL</sequence>
<evidence type="ECO:0000313" key="4">
    <source>
        <dbReference type="EMBL" id="MEA5523363.1"/>
    </source>
</evidence>
<dbReference type="RefSeq" id="WP_323307066.1">
    <property type="nucleotide sequence ID" value="NZ_JAYGHT010000228.1"/>
</dbReference>
<keyword evidence="5" id="KW-1185">Reference proteome</keyword>
<protein>
    <submittedName>
        <fullName evidence="4">GNAT family N-acetyltransferase</fullName>
    </submittedName>
</protein>
<accession>A0ABU5UB63</accession>
<evidence type="ECO:0000256" key="2">
    <source>
        <dbReference type="ARBA" id="ARBA00023315"/>
    </source>
</evidence>
<dbReference type="InterPro" id="IPR000182">
    <property type="entry name" value="GNAT_dom"/>
</dbReference>
<dbReference type="InterPro" id="IPR016181">
    <property type="entry name" value="Acyl_CoA_acyltransferase"/>
</dbReference>
<dbReference type="PANTHER" id="PTHR10545">
    <property type="entry name" value="DIAMINE N-ACETYLTRANSFERASE"/>
    <property type="match status" value="1"/>
</dbReference>
<proteinExistence type="predicted"/>
<dbReference type="SUPFAM" id="SSF55729">
    <property type="entry name" value="Acyl-CoA N-acyltransferases (Nat)"/>
    <property type="match status" value="1"/>
</dbReference>
<dbReference type="Proteomes" id="UP001301728">
    <property type="component" value="Unassembled WGS sequence"/>
</dbReference>
<dbReference type="CDD" id="cd04301">
    <property type="entry name" value="NAT_SF"/>
    <property type="match status" value="1"/>
</dbReference>